<feature type="chain" id="PRO_5021315076" description="Porin" evidence="1">
    <location>
        <begin position="22"/>
        <end position="512"/>
    </location>
</feature>
<reference evidence="2 3" key="1">
    <citation type="submission" date="2019-02" db="EMBL/GenBank/DDBJ databases">
        <title>Polymorphobacter sp. isolated from the lake at the Tibet of China.</title>
        <authorList>
            <person name="Li A."/>
        </authorList>
    </citation>
    <scope>NUCLEOTIDE SEQUENCE [LARGE SCALE GENOMIC DNA]</scope>
    <source>
        <strain evidence="2 3">DJ1R-1</strain>
    </source>
</reference>
<dbReference type="Gene3D" id="2.40.160.10">
    <property type="entry name" value="Porin"/>
    <property type="match status" value="1"/>
</dbReference>
<dbReference type="SUPFAM" id="SSF56935">
    <property type="entry name" value="Porins"/>
    <property type="match status" value="1"/>
</dbReference>
<comment type="caution">
    <text evidence="2">The sequence shown here is derived from an EMBL/GenBank/DDBJ whole genome shotgun (WGS) entry which is preliminary data.</text>
</comment>
<dbReference type="InterPro" id="IPR023614">
    <property type="entry name" value="Porin_dom_sf"/>
</dbReference>
<dbReference type="InterPro" id="IPR010870">
    <property type="entry name" value="Porin_O/P"/>
</dbReference>
<organism evidence="2 3">
    <name type="scientific">Glacieibacterium arshaanense</name>
    <dbReference type="NCBI Taxonomy" id="2511025"/>
    <lineage>
        <taxon>Bacteria</taxon>
        <taxon>Pseudomonadati</taxon>
        <taxon>Pseudomonadota</taxon>
        <taxon>Alphaproteobacteria</taxon>
        <taxon>Sphingomonadales</taxon>
        <taxon>Sphingosinicellaceae</taxon>
        <taxon>Glacieibacterium</taxon>
    </lineage>
</organism>
<dbReference type="OrthoDB" id="9807854at2"/>
<dbReference type="Pfam" id="PF07396">
    <property type="entry name" value="Porin_O_P"/>
    <property type="match status" value="1"/>
</dbReference>
<dbReference type="Proteomes" id="UP000297737">
    <property type="component" value="Unassembled WGS sequence"/>
</dbReference>
<accession>A0A4Y9ELC1</accession>
<keyword evidence="3" id="KW-1185">Reference proteome</keyword>
<gene>
    <name evidence="2" type="ORF">EUV02_06385</name>
</gene>
<evidence type="ECO:0000313" key="2">
    <source>
        <dbReference type="EMBL" id="TFU02845.1"/>
    </source>
</evidence>
<dbReference type="EMBL" id="SIHO01000002">
    <property type="protein sequence ID" value="TFU02845.1"/>
    <property type="molecule type" value="Genomic_DNA"/>
</dbReference>
<keyword evidence="1" id="KW-0732">Signal</keyword>
<dbReference type="AlphaFoldDB" id="A0A4Y9ELC1"/>
<evidence type="ECO:0000313" key="3">
    <source>
        <dbReference type="Proteomes" id="UP000297737"/>
    </source>
</evidence>
<protein>
    <recommendedName>
        <fullName evidence="4">Porin</fullName>
    </recommendedName>
</protein>
<evidence type="ECO:0000256" key="1">
    <source>
        <dbReference type="SAM" id="SignalP"/>
    </source>
</evidence>
<proteinExistence type="predicted"/>
<feature type="signal peptide" evidence="1">
    <location>
        <begin position="1"/>
        <end position="21"/>
    </location>
</feature>
<sequence length="512" mass="54079">MSRLSIIVSATTVLAAAPAFGAPAKATAPDLGSIIAAQQKQIDALAAEVAALRAQQAKAPAAASATAGPPAISTTQLASQQAQIDSVNAKVAQNAPAWRGGPQFNGNGFSFKPGGEVQYDFGYVSNPNNALATSNLGYNGFVRRLMVSAQGDVPGGFTYSINLNFAGGVVGYEDVILAYQPVNSKWSAQIGYMIPFNGLDNMTSNEFTSFVEASQFQDAWNNGRRIGAAVGYTADTWLIDAGLFNGAINTQATNTEWQTAVRGVYYPRALGGQLHFGASYQYRKTQVSAQGNLYQARPFTQTTSVRFVGTGPANNTGTIASGIAASGDQIFGAELAGIWGPLHFAAEAQYLMVAAIKPGQVLPPGQASTGQRLLNDPSFFSVYGEIGYWLTGETRGYSKGEFARTNIRNPFDKGGWGGVQLVGRIDYLNLTKWVGGTGSGIVAGVLNGGQQTGYQLALNWWPTDFVRFTTQYDRAQITGGPNAGAVDPTSTSLLTDRSYGVNVVTLRAQLDF</sequence>
<name>A0A4Y9ELC1_9SPHN</name>
<evidence type="ECO:0008006" key="4">
    <source>
        <dbReference type="Google" id="ProtNLM"/>
    </source>
</evidence>